<gene>
    <name evidence="3" type="ORF">GCM10010529_05840</name>
</gene>
<comment type="caution">
    <text evidence="3">The sequence shown here is derived from an EMBL/GenBank/DDBJ whole genome shotgun (WGS) entry which is preliminary data.</text>
</comment>
<proteinExistence type="inferred from homology"/>
<dbReference type="PROSITE" id="PS50983">
    <property type="entry name" value="FE_B12_PBP"/>
    <property type="match status" value="1"/>
</dbReference>
<sequence length="359" mass="37507">MPLMTPTRPTLLTTLPALPAALSSTRLGIAVLAGAGLLLTACGTGVQGPTGADADGGVDDGDAAVVDVALENCGQEMEFDAAPQRAVGMSPAQTELLVRLGLGDQVVGVAQTSSSELPEDVSAQLGEAEELSDDQPPSREVLLQVEPDFVFAPTSYEFSADQGFASIAQLADAGAASYIATGGCFERRSEGTVEDLFTDIENLGEIFAAEEAAEELIDDGRDRLQGAAELSDGAEPLSVAQVYVEGDTLSVVGGGVEYDIIAQAGGDNVFSPDEDQFDSFVFAQISAEELAARDPEAIVFGVEDTAHEETTREYFAQNHSEVQAVQEDRLIPVPNHHLFPGSLQNIDAVERVADGLYGG</sequence>
<dbReference type="PANTHER" id="PTHR30535">
    <property type="entry name" value="VITAMIN B12-BINDING PROTEIN"/>
    <property type="match status" value="1"/>
</dbReference>
<comment type="similarity">
    <text evidence="1">Belongs to the bacterial solute-binding protein 8 family.</text>
</comment>
<evidence type="ECO:0000256" key="1">
    <source>
        <dbReference type="ARBA" id="ARBA00008814"/>
    </source>
</evidence>
<dbReference type="Proteomes" id="UP001500236">
    <property type="component" value="Unassembled WGS sequence"/>
</dbReference>
<evidence type="ECO:0000259" key="2">
    <source>
        <dbReference type="PROSITE" id="PS50983"/>
    </source>
</evidence>
<feature type="domain" description="Fe/B12 periplasmic-binding" evidence="2">
    <location>
        <begin position="85"/>
        <end position="359"/>
    </location>
</feature>
<dbReference type="InterPro" id="IPR050902">
    <property type="entry name" value="ABC_Transporter_SBP"/>
</dbReference>
<dbReference type="PANTHER" id="PTHR30535:SF7">
    <property type="entry name" value="IRON(III) DICITRATE-BINDING PROTEIN"/>
    <property type="match status" value="1"/>
</dbReference>
<organism evidence="3 4">
    <name type="scientific">Nesterenkonia aethiopica</name>
    <dbReference type="NCBI Taxonomy" id="269144"/>
    <lineage>
        <taxon>Bacteria</taxon>
        <taxon>Bacillati</taxon>
        <taxon>Actinomycetota</taxon>
        <taxon>Actinomycetes</taxon>
        <taxon>Micrococcales</taxon>
        <taxon>Micrococcaceae</taxon>
        <taxon>Nesterenkonia</taxon>
    </lineage>
</organism>
<dbReference type="Gene3D" id="3.40.50.1980">
    <property type="entry name" value="Nitrogenase molybdenum iron protein domain"/>
    <property type="match status" value="2"/>
</dbReference>
<name>A0ABP6LR52_9MICC</name>
<dbReference type="InterPro" id="IPR002491">
    <property type="entry name" value="ABC_transptr_periplasmic_BD"/>
</dbReference>
<keyword evidence="4" id="KW-1185">Reference proteome</keyword>
<protein>
    <submittedName>
        <fullName evidence="3">ABC transporter substrate-binding protein</fullName>
    </submittedName>
</protein>
<accession>A0ABP6LR52</accession>
<evidence type="ECO:0000313" key="4">
    <source>
        <dbReference type="Proteomes" id="UP001500236"/>
    </source>
</evidence>
<dbReference type="EMBL" id="BAAAVT010000003">
    <property type="protein sequence ID" value="GAA3054631.1"/>
    <property type="molecule type" value="Genomic_DNA"/>
</dbReference>
<dbReference type="Pfam" id="PF01497">
    <property type="entry name" value="Peripla_BP_2"/>
    <property type="match status" value="1"/>
</dbReference>
<reference evidence="4" key="1">
    <citation type="journal article" date="2019" name="Int. J. Syst. Evol. Microbiol.">
        <title>The Global Catalogue of Microorganisms (GCM) 10K type strain sequencing project: providing services to taxonomists for standard genome sequencing and annotation.</title>
        <authorList>
            <consortium name="The Broad Institute Genomics Platform"/>
            <consortium name="The Broad Institute Genome Sequencing Center for Infectious Disease"/>
            <person name="Wu L."/>
            <person name="Ma J."/>
        </authorList>
    </citation>
    <scope>NUCLEOTIDE SEQUENCE [LARGE SCALE GENOMIC DNA]</scope>
    <source>
        <strain evidence="4">JCM 14309</strain>
    </source>
</reference>
<evidence type="ECO:0000313" key="3">
    <source>
        <dbReference type="EMBL" id="GAA3054631.1"/>
    </source>
</evidence>
<dbReference type="SUPFAM" id="SSF53807">
    <property type="entry name" value="Helical backbone' metal receptor"/>
    <property type="match status" value="1"/>
</dbReference>
<dbReference type="RefSeq" id="WP_344685060.1">
    <property type="nucleotide sequence ID" value="NZ_BAAAVT010000003.1"/>
</dbReference>